<dbReference type="Pfam" id="PF21628">
    <property type="entry name" value="Gp10-like"/>
    <property type="match status" value="1"/>
</dbReference>
<evidence type="ECO:0000256" key="1">
    <source>
        <dbReference type="SAM" id="MobiDB-lite"/>
    </source>
</evidence>
<dbReference type="EMBL" id="JGWH01000173">
    <property type="protein sequence ID" value="KCV31179.1"/>
    <property type="molecule type" value="Genomic_DNA"/>
</dbReference>
<name>A0ABR4RBQ4_BORBO</name>
<reference evidence="2 3" key="1">
    <citation type="submission" date="2014-03" db="EMBL/GenBank/DDBJ databases">
        <title>Genome sequence of Bordetella bronchiseptica.</title>
        <authorList>
            <person name="Harvill E."/>
            <person name="Goodfield L.L."/>
            <person name="Ivanov Y.V."/>
            <person name="Meyer J.A."/>
            <person name="Muse S.J."/>
            <person name="Jacobs N."/>
            <person name="Bendor L."/>
            <person name="Smallridge W.E."/>
            <person name="Brinkac L.M."/>
            <person name="Sanka R."/>
            <person name="Kim M."/>
            <person name="Losada L."/>
        </authorList>
    </citation>
    <scope>NUCLEOTIDE SEQUENCE [LARGE SCALE GENOMIC DNA]</scope>
    <source>
        <strain evidence="2 3">00-P-2796</strain>
    </source>
</reference>
<comment type="caution">
    <text evidence="2">The sequence shown here is derived from an EMBL/GenBank/DDBJ whole genome shotgun (WGS) entry which is preliminary data.</text>
</comment>
<sequence>MPLTNMKMTPKEAGTMLCCESASDNTPEYPYGLCINLNTEALERLGIDTLPAVGSVVEITARAVVQSVSSRDDGKPSRNVDLQITDMDVQPRDESSAAQRLYGASSMSA</sequence>
<gene>
    <name evidence="2" type="ORF">L490_1466</name>
</gene>
<feature type="region of interest" description="Disordered" evidence="1">
    <location>
        <begin position="67"/>
        <end position="109"/>
    </location>
</feature>
<organism evidence="2 3">
    <name type="scientific">Bordetella bronchiseptica 00-P-2796</name>
    <dbReference type="NCBI Taxonomy" id="1331199"/>
    <lineage>
        <taxon>Bacteria</taxon>
        <taxon>Pseudomonadati</taxon>
        <taxon>Pseudomonadota</taxon>
        <taxon>Betaproteobacteria</taxon>
        <taxon>Burkholderiales</taxon>
        <taxon>Alcaligenaceae</taxon>
        <taxon>Bordetella</taxon>
    </lineage>
</organism>
<dbReference type="InterPro" id="IPR049302">
    <property type="entry name" value="Gp10-like"/>
</dbReference>
<protein>
    <submittedName>
        <fullName evidence="2">N-acetyltransferase YedL</fullName>
    </submittedName>
</protein>
<evidence type="ECO:0000313" key="3">
    <source>
        <dbReference type="Proteomes" id="UP000025756"/>
    </source>
</evidence>
<proteinExistence type="predicted"/>
<dbReference type="Proteomes" id="UP000025756">
    <property type="component" value="Unassembled WGS sequence"/>
</dbReference>
<dbReference type="RefSeq" id="WP_015973934.1">
    <property type="nucleotide sequence ID" value="NZ_JGWH01000173.1"/>
</dbReference>
<evidence type="ECO:0000313" key="2">
    <source>
        <dbReference type="EMBL" id="KCV31179.1"/>
    </source>
</evidence>
<accession>A0ABR4RBQ4</accession>
<keyword evidence="3" id="KW-1185">Reference proteome</keyword>